<gene>
    <name evidence="11" type="ORF">IGS68_11675</name>
</gene>
<dbReference type="InterPro" id="IPR005467">
    <property type="entry name" value="His_kinase_dom"/>
</dbReference>
<feature type="domain" description="Histidine kinase" evidence="8">
    <location>
        <begin position="719"/>
        <end position="943"/>
    </location>
</feature>
<dbReference type="CDD" id="cd00130">
    <property type="entry name" value="PAS"/>
    <property type="match status" value="2"/>
</dbReference>
<accession>A0ABX7BE00</accession>
<dbReference type="SMART" id="SM00387">
    <property type="entry name" value="HATPase_c"/>
    <property type="match status" value="1"/>
</dbReference>
<dbReference type="EMBL" id="CP067420">
    <property type="protein sequence ID" value="QQP91815.1"/>
    <property type="molecule type" value="Genomic_DNA"/>
</dbReference>
<keyword evidence="5" id="KW-0418">Kinase</keyword>
<dbReference type="Gene3D" id="1.10.287.130">
    <property type="match status" value="1"/>
</dbReference>
<evidence type="ECO:0000259" key="9">
    <source>
        <dbReference type="PROSITE" id="PS50110"/>
    </source>
</evidence>
<evidence type="ECO:0000256" key="6">
    <source>
        <dbReference type="PROSITE-ProRule" id="PRU00169"/>
    </source>
</evidence>
<dbReference type="Pfam" id="PF08448">
    <property type="entry name" value="PAS_4"/>
    <property type="match status" value="1"/>
</dbReference>
<reference evidence="11" key="1">
    <citation type="submission" date="2021-02" db="EMBL/GenBank/DDBJ databases">
        <title>Skermanella TT6 skin isolate.</title>
        <authorList>
            <person name="Lee K."/>
            <person name="Ganzorig M."/>
        </authorList>
    </citation>
    <scope>NUCLEOTIDE SEQUENCE</scope>
    <source>
        <strain evidence="11">TT6</strain>
    </source>
</reference>
<dbReference type="SMART" id="SM00086">
    <property type="entry name" value="PAC"/>
    <property type="match status" value="2"/>
</dbReference>
<dbReference type="InterPro" id="IPR035965">
    <property type="entry name" value="PAS-like_dom_sf"/>
</dbReference>
<dbReference type="InterPro" id="IPR004358">
    <property type="entry name" value="Sig_transdc_His_kin-like_C"/>
</dbReference>
<dbReference type="Gene3D" id="3.30.565.10">
    <property type="entry name" value="Histidine kinase-like ATPase, C-terminal domain"/>
    <property type="match status" value="1"/>
</dbReference>
<dbReference type="InterPro" id="IPR001610">
    <property type="entry name" value="PAC"/>
</dbReference>
<dbReference type="InterPro" id="IPR000014">
    <property type="entry name" value="PAS"/>
</dbReference>
<dbReference type="InterPro" id="IPR029016">
    <property type="entry name" value="GAF-like_dom_sf"/>
</dbReference>
<evidence type="ECO:0000256" key="3">
    <source>
        <dbReference type="ARBA" id="ARBA00022553"/>
    </source>
</evidence>
<dbReference type="SUPFAM" id="SSF47384">
    <property type="entry name" value="Homodimeric domain of signal transducing histidine kinase"/>
    <property type="match status" value="1"/>
</dbReference>
<keyword evidence="3 6" id="KW-0597">Phosphoprotein</keyword>
<dbReference type="PANTHER" id="PTHR43065:SF42">
    <property type="entry name" value="TWO-COMPONENT SENSOR PPRA"/>
    <property type="match status" value="1"/>
</dbReference>
<evidence type="ECO:0000256" key="5">
    <source>
        <dbReference type="ARBA" id="ARBA00022777"/>
    </source>
</evidence>
<keyword evidence="4" id="KW-0808">Transferase</keyword>
<evidence type="ECO:0000256" key="1">
    <source>
        <dbReference type="ARBA" id="ARBA00000085"/>
    </source>
</evidence>
<dbReference type="Gene3D" id="3.30.450.40">
    <property type="match status" value="2"/>
</dbReference>
<dbReference type="SUPFAM" id="SSF55874">
    <property type="entry name" value="ATPase domain of HSP90 chaperone/DNA topoisomerase II/histidine kinase"/>
    <property type="match status" value="1"/>
</dbReference>
<dbReference type="InterPro" id="IPR001789">
    <property type="entry name" value="Sig_transdc_resp-reg_receiver"/>
</dbReference>
<evidence type="ECO:0000256" key="2">
    <source>
        <dbReference type="ARBA" id="ARBA00012438"/>
    </source>
</evidence>
<feature type="coiled-coil region" evidence="7">
    <location>
        <begin position="550"/>
        <end position="581"/>
    </location>
</feature>
<feature type="domain" description="Response regulatory" evidence="9">
    <location>
        <begin position="965"/>
        <end position="1080"/>
    </location>
</feature>
<keyword evidence="12" id="KW-1185">Reference proteome</keyword>
<keyword evidence="7" id="KW-0175">Coiled coil</keyword>
<feature type="domain" description="PAS" evidence="10">
    <location>
        <begin position="185"/>
        <end position="230"/>
    </location>
</feature>
<feature type="modified residue" description="4-aspartylphosphate" evidence="6">
    <location>
        <position position="1015"/>
    </location>
</feature>
<dbReference type="InterPro" id="IPR003661">
    <property type="entry name" value="HisK_dim/P_dom"/>
</dbReference>
<dbReference type="Pfam" id="PF08447">
    <property type="entry name" value="PAS_3"/>
    <property type="match status" value="1"/>
</dbReference>
<dbReference type="InterPro" id="IPR003594">
    <property type="entry name" value="HATPase_dom"/>
</dbReference>
<dbReference type="InterPro" id="IPR013656">
    <property type="entry name" value="PAS_4"/>
</dbReference>
<dbReference type="PROSITE" id="PS50109">
    <property type="entry name" value="HIS_KIN"/>
    <property type="match status" value="1"/>
</dbReference>
<feature type="domain" description="PAS" evidence="10">
    <location>
        <begin position="578"/>
        <end position="648"/>
    </location>
</feature>
<dbReference type="NCBIfam" id="TIGR00229">
    <property type="entry name" value="sensory_box"/>
    <property type="match status" value="2"/>
</dbReference>
<evidence type="ECO:0000313" key="11">
    <source>
        <dbReference type="EMBL" id="QQP91815.1"/>
    </source>
</evidence>
<evidence type="ECO:0000259" key="8">
    <source>
        <dbReference type="PROSITE" id="PS50109"/>
    </source>
</evidence>
<dbReference type="SMART" id="SM00388">
    <property type="entry name" value="HisKA"/>
    <property type="match status" value="1"/>
</dbReference>
<dbReference type="Gene3D" id="3.40.50.2300">
    <property type="match status" value="1"/>
</dbReference>
<name>A0ABX7BE00_9PROT</name>
<dbReference type="InterPro" id="IPR013655">
    <property type="entry name" value="PAS_fold_3"/>
</dbReference>
<sequence>MTQPAPIENALAYRLRQQRLLADFGFHALRCRDLDGLLQRATEMCAEGMATRLCKILEWQPAEDRLLVRAGVGWAAGLVGHAIVGADLESPAGFALKTGAPVISNHLAGETRFRTPRLLAEHGVRRAINVVIRDGVAEYPFGVLEVDSPDPGHFEEDDIAFMQGFANLLGVAIERQKAEDGRNRSHEHTLEILESISDAFYAVDGAWRFTYVNSKAEEWWGRRREDLIGRVYWEEFPQAVGSEAYDAHQEAMRLRRKVRCETISPILRHWVDMDIHPTATGGLSVYFRDVTERRRTQEALRESEDRLRFEREFLDTLIRRAPVGISIANAPAGDVVTLNDKAKELIGHDVLGSGLGRYSTYGALHPDGRNYEVEDYPTVRALTRGEFVDREPMIYLLGGRSGHKRRRLQVSSTPVRGADGAVAAAITVLVDVEDQHRRAEQLQALADAWLAVTAAPTLAATLAEIAAAAREIIGVGQATVSLTGDEGRDEAAGAPARDSRRPLRVAGSKLAMPLVSGRGRRLGMVQVSERLDGGTFGADDEAMLVQLAHLASAAIEQAQSEEELRRLNETLEERVAERTRERDRLWEVSEDLLVVADYGRRLLRISPSWSRLLGHDEAVLLAQPYPDIIHPDDFDAVSAHMEALRSGRQPVRFENRIKAADGSWKWIAWVLSADPYGEYLHGVGRDVTAEKAATDALRAAEEQLRQAQKMEALGQLTGGVAHDFNNLLQGIGGSLEAVERRLEAGRTDIGHFSRAARLSVDRAATLTRRLLAFSRRQPLNPEVVDLNALVTGMRDLVRRSVGESVRVETALEERIWYAWADANQIENVLLNLAINARDAMPDGGLLTIRTANAVLDDESSPDGAGVQAGDYVMLAVTDTGKGMPPEVLARAFEPFFTTKPVGQGTGLGLSQLYGFARQSGGHARIDSMEGRGTSVKLYLPRHGGVPVAAVEPVAEPSPSAEGQGTILVVEDEMIVSMVLVETLEEQGYTVLDAAEGQSALRILEGPVPIDLLVTDVGLPGINGRQLAEMARVLRPALKVLFLTGYARPAADGDAFLGPDTGLISKPVAMDSFLAKVRSMTKRA</sequence>
<dbReference type="InterPro" id="IPR003018">
    <property type="entry name" value="GAF"/>
</dbReference>
<dbReference type="InterPro" id="IPR036097">
    <property type="entry name" value="HisK_dim/P_sf"/>
</dbReference>
<dbReference type="InterPro" id="IPR011006">
    <property type="entry name" value="CheY-like_superfamily"/>
</dbReference>
<evidence type="ECO:0000259" key="10">
    <source>
        <dbReference type="PROSITE" id="PS50112"/>
    </source>
</evidence>
<dbReference type="Gene3D" id="3.30.450.20">
    <property type="entry name" value="PAS domain"/>
    <property type="match status" value="3"/>
</dbReference>
<dbReference type="PRINTS" id="PR00344">
    <property type="entry name" value="BCTRLSENSOR"/>
</dbReference>
<comment type="catalytic activity">
    <reaction evidence="1">
        <text>ATP + protein L-histidine = ADP + protein N-phospho-L-histidine.</text>
        <dbReference type="EC" id="2.7.13.3"/>
    </reaction>
</comment>
<dbReference type="RefSeq" id="WP_201080123.1">
    <property type="nucleotide sequence ID" value="NZ_CP067420.1"/>
</dbReference>
<dbReference type="SMART" id="SM00065">
    <property type="entry name" value="GAF"/>
    <property type="match status" value="2"/>
</dbReference>
<dbReference type="PROSITE" id="PS50110">
    <property type="entry name" value="RESPONSE_REGULATORY"/>
    <property type="match status" value="1"/>
</dbReference>
<dbReference type="SMART" id="SM00448">
    <property type="entry name" value="REC"/>
    <property type="match status" value="1"/>
</dbReference>
<evidence type="ECO:0000313" key="12">
    <source>
        <dbReference type="Proteomes" id="UP000595197"/>
    </source>
</evidence>
<proteinExistence type="predicted"/>
<dbReference type="Pfam" id="PF02518">
    <property type="entry name" value="HATPase_c"/>
    <property type="match status" value="1"/>
</dbReference>
<organism evidence="11 12">
    <name type="scientific">Skermanella cutis</name>
    <dbReference type="NCBI Taxonomy" id="2775420"/>
    <lineage>
        <taxon>Bacteria</taxon>
        <taxon>Pseudomonadati</taxon>
        <taxon>Pseudomonadota</taxon>
        <taxon>Alphaproteobacteria</taxon>
        <taxon>Rhodospirillales</taxon>
        <taxon>Azospirillaceae</taxon>
        <taxon>Skermanella</taxon>
    </lineage>
</organism>
<dbReference type="SUPFAM" id="SSF55781">
    <property type="entry name" value="GAF domain-like"/>
    <property type="match status" value="2"/>
</dbReference>
<dbReference type="SUPFAM" id="SSF52172">
    <property type="entry name" value="CheY-like"/>
    <property type="match status" value="1"/>
</dbReference>
<dbReference type="PANTHER" id="PTHR43065">
    <property type="entry name" value="SENSOR HISTIDINE KINASE"/>
    <property type="match status" value="1"/>
</dbReference>
<protein>
    <recommendedName>
        <fullName evidence="2">histidine kinase</fullName>
        <ecNumber evidence="2">2.7.13.3</ecNumber>
    </recommendedName>
</protein>
<dbReference type="InterPro" id="IPR036890">
    <property type="entry name" value="HATPase_C_sf"/>
</dbReference>
<evidence type="ECO:0000256" key="7">
    <source>
        <dbReference type="SAM" id="Coils"/>
    </source>
</evidence>
<dbReference type="SUPFAM" id="SSF55785">
    <property type="entry name" value="PYP-like sensor domain (PAS domain)"/>
    <property type="match status" value="3"/>
</dbReference>
<dbReference type="Proteomes" id="UP000595197">
    <property type="component" value="Chromosome"/>
</dbReference>
<evidence type="ECO:0000256" key="4">
    <source>
        <dbReference type="ARBA" id="ARBA00022679"/>
    </source>
</evidence>
<dbReference type="Pfam" id="PF01590">
    <property type="entry name" value="GAF"/>
    <property type="match status" value="1"/>
</dbReference>
<dbReference type="SMART" id="SM00091">
    <property type="entry name" value="PAS"/>
    <property type="match status" value="3"/>
</dbReference>
<dbReference type="PROSITE" id="PS50112">
    <property type="entry name" value="PAS"/>
    <property type="match status" value="2"/>
</dbReference>
<dbReference type="Pfam" id="PF00072">
    <property type="entry name" value="Response_reg"/>
    <property type="match status" value="1"/>
</dbReference>
<dbReference type="EC" id="2.7.13.3" evidence="2"/>